<dbReference type="InterPro" id="IPR000182">
    <property type="entry name" value="GNAT_dom"/>
</dbReference>
<dbReference type="AlphaFoldDB" id="A0A6M0RHN4"/>
<keyword evidence="3" id="KW-1185">Reference proteome</keyword>
<feature type="domain" description="N-acetyltransferase" evidence="1">
    <location>
        <begin position="12"/>
        <end position="165"/>
    </location>
</feature>
<accession>A0A6M0RHN4</accession>
<keyword evidence="2" id="KW-0808">Transferase</keyword>
<evidence type="ECO:0000313" key="3">
    <source>
        <dbReference type="Proteomes" id="UP000481033"/>
    </source>
</evidence>
<name>A0A6M0RHN4_9CYAN</name>
<dbReference type="PROSITE" id="PS51186">
    <property type="entry name" value="GNAT"/>
    <property type="match status" value="1"/>
</dbReference>
<dbReference type="SUPFAM" id="SSF55729">
    <property type="entry name" value="Acyl-CoA N-acyltransferases (Nat)"/>
    <property type="match status" value="1"/>
</dbReference>
<dbReference type="GO" id="GO:0016747">
    <property type="term" value="F:acyltransferase activity, transferring groups other than amino-acyl groups"/>
    <property type="evidence" value="ECO:0007669"/>
    <property type="project" value="InterPro"/>
</dbReference>
<gene>
    <name evidence="2" type="ORF">DXZ20_07015</name>
</gene>
<proteinExistence type="predicted"/>
<dbReference type="Pfam" id="PF00583">
    <property type="entry name" value="Acetyltransf_1"/>
    <property type="match status" value="1"/>
</dbReference>
<evidence type="ECO:0000259" key="1">
    <source>
        <dbReference type="PROSITE" id="PS51186"/>
    </source>
</evidence>
<dbReference type="Proteomes" id="UP000481033">
    <property type="component" value="Unassembled WGS sequence"/>
</dbReference>
<dbReference type="InterPro" id="IPR016181">
    <property type="entry name" value="Acyl_CoA_acyltransferase"/>
</dbReference>
<comment type="caution">
    <text evidence="2">The sequence shown here is derived from an EMBL/GenBank/DDBJ whole genome shotgun (WGS) entry which is preliminary data.</text>
</comment>
<evidence type="ECO:0000313" key="2">
    <source>
        <dbReference type="EMBL" id="NEZ55430.1"/>
    </source>
</evidence>
<dbReference type="EMBL" id="QXHD01000004">
    <property type="protein sequence ID" value="NEZ55430.1"/>
    <property type="molecule type" value="Genomic_DNA"/>
</dbReference>
<protein>
    <submittedName>
        <fullName evidence="2">GNAT family N-acetyltransferase</fullName>
    </submittedName>
</protein>
<dbReference type="CDD" id="cd04301">
    <property type="entry name" value="NAT_SF"/>
    <property type="match status" value="1"/>
</dbReference>
<dbReference type="Gene3D" id="3.40.630.30">
    <property type="match status" value="1"/>
</dbReference>
<sequence>MESISIEEKSPVLVRVATCHDVSILTGLILLFRDFLKQDKPLREVLYKSIEIALSDTSIEFLLAISHNGNAVGYTQSRDYYSIWLSGIETKVEDVFVIQEYRGQGIGSYLLKSVIARSRKRGSKLLALNTNEKNSASLFLYRKHGLITNRSRWNGGKQLWLEREL</sequence>
<organism evidence="2 3">
    <name type="scientific">Adonisia turfae CCMR0081</name>
    <dbReference type="NCBI Taxonomy" id="2292702"/>
    <lineage>
        <taxon>Bacteria</taxon>
        <taxon>Bacillati</taxon>
        <taxon>Cyanobacteriota</taxon>
        <taxon>Adonisia</taxon>
        <taxon>Adonisia turfae</taxon>
    </lineage>
</organism>
<reference evidence="2 3" key="1">
    <citation type="journal article" date="2020" name="Microb. Ecol.">
        <title>Ecogenomics of the Marine Benthic Filamentous Cyanobacterium Adonisia.</title>
        <authorList>
            <person name="Walter J.M."/>
            <person name="Coutinho F.H."/>
            <person name="Leomil L."/>
            <person name="Hargreaves P.I."/>
            <person name="Campeao M.E."/>
            <person name="Vieira V.V."/>
            <person name="Silva B.S."/>
            <person name="Fistarol G.O."/>
            <person name="Salomon P.S."/>
            <person name="Sawabe T."/>
            <person name="Mino S."/>
            <person name="Hosokawa M."/>
            <person name="Miyashita H."/>
            <person name="Maruyama F."/>
            <person name="van Verk M.C."/>
            <person name="Dutilh B.E."/>
            <person name="Thompson C.C."/>
            <person name="Thompson F.L."/>
        </authorList>
    </citation>
    <scope>NUCLEOTIDE SEQUENCE [LARGE SCALE GENOMIC DNA]</scope>
    <source>
        <strain evidence="2 3">CCMR0081</strain>
    </source>
</reference>
<dbReference type="RefSeq" id="WP_163697287.1">
    <property type="nucleotide sequence ID" value="NZ_QXHD01000004.1"/>
</dbReference>